<dbReference type="Pfam" id="PF17171">
    <property type="entry name" value="GST_C_6"/>
    <property type="match status" value="1"/>
</dbReference>
<dbReference type="PANTHER" id="PTHR12289">
    <property type="entry name" value="METAXIN RELATED"/>
    <property type="match status" value="1"/>
</dbReference>
<dbReference type="EMBL" id="BTSX01000004">
    <property type="protein sequence ID" value="GMS94788.1"/>
    <property type="molecule type" value="Genomic_DNA"/>
</dbReference>
<protein>
    <recommendedName>
        <fullName evidence="1">Metaxin glutathione S-transferase domain-containing protein</fullName>
    </recommendedName>
</protein>
<comment type="caution">
    <text evidence="2">The sequence shown here is derived from an EMBL/GenBank/DDBJ whole genome shotgun (WGS) entry which is preliminary data.</text>
</comment>
<dbReference type="InterPro" id="IPR033468">
    <property type="entry name" value="Metaxin_GST"/>
</dbReference>
<name>A0AAV5TKP3_9BILA</name>
<evidence type="ECO:0000313" key="2">
    <source>
        <dbReference type="EMBL" id="GMS94788.1"/>
    </source>
</evidence>
<organism evidence="2 3">
    <name type="scientific">Pristionchus entomophagus</name>
    <dbReference type="NCBI Taxonomy" id="358040"/>
    <lineage>
        <taxon>Eukaryota</taxon>
        <taxon>Metazoa</taxon>
        <taxon>Ecdysozoa</taxon>
        <taxon>Nematoda</taxon>
        <taxon>Chromadorea</taxon>
        <taxon>Rhabditida</taxon>
        <taxon>Rhabditina</taxon>
        <taxon>Diplogasteromorpha</taxon>
        <taxon>Diplogasteroidea</taxon>
        <taxon>Neodiplogasteridae</taxon>
        <taxon>Pristionchus</taxon>
    </lineage>
</organism>
<proteinExistence type="predicted"/>
<keyword evidence="3" id="KW-1185">Reference proteome</keyword>
<dbReference type="GO" id="GO:0005737">
    <property type="term" value="C:cytoplasm"/>
    <property type="evidence" value="ECO:0007669"/>
    <property type="project" value="TreeGrafter"/>
</dbReference>
<sequence length="80" mass="9028">IGVFTDEQYKGLLSNDLLQLQTILGKMKFLLGEQPFTVDCTALGQLGVAYFAFPSERTYVHDLLDSDALAILRNYLVRMK</sequence>
<dbReference type="AlphaFoldDB" id="A0AAV5TKP3"/>
<feature type="non-terminal residue" evidence="2">
    <location>
        <position position="1"/>
    </location>
</feature>
<dbReference type="PANTHER" id="PTHR12289:SF32">
    <property type="entry name" value="GST_C_6 DOMAIN-CONTAINING PROTEIN"/>
    <property type="match status" value="1"/>
</dbReference>
<evidence type="ECO:0000259" key="1">
    <source>
        <dbReference type="Pfam" id="PF17171"/>
    </source>
</evidence>
<gene>
    <name evidence="2" type="ORF">PENTCL1PPCAC_16963</name>
</gene>
<dbReference type="Proteomes" id="UP001432027">
    <property type="component" value="Unassembled WGS sequence"/>
</dbReference>
<evidence type="ECO:0000313" key="3">
    <source>
        <dbReference type="Proteomes" id="UP001432027"/>
    </source>
</evidence>
<accession>A0AAV5TKP3</accession>
<reference evidence="2" key="1">
    <citation type="submission" date="2023-10" db="EMBL/GenBank/DDBJ databases">
        <title>Genome assembly of Pristionchus species.</title>
        <authorList>
            <person name="Yoshida K."/>
            <person name="Sommer R.J."/>
        </authorList>
    </citation>
    <scope>NUCLEOTIDE SEQUENCE</scope>
    <source>
        <strain evidence="2">RS0144</strain>
    </source>
</reference>
<dbReference type="InterPro" id="IPR050931">
    <property type="entry name" value="Mito_Protein_Transport_Metaxin"/>
</dbReference>
<feature type="domain" description="Metaxin glutathione S-transferase" evidence="1">
    <location>
        <begin position="15"/>
        <end position="56"/>
    </location>
</feature>